<gene>
    <name evidence="5" type="ORF">PanWU01x14_095280</name>
</gene>
<dbReference type="Proteomes" id="UP000237105">
    <property type="component" value="Unassembled WGS sequence"/>
</dbReference>
<dbReference type="EMBL" id="JXTB01000062">
    <property type="protein sequence ID" value="PON68557.1"/>
    <property type="molecule type" value="Genomic_DNA"/>
</dbReference>
<dbReference type="GO" id="GO:0046872">
    <property type="term" value="F:metal ion binding"/>
    <property type="evidence" value="ECO:0007669"/>
    <property type="project" value="UniProtKB-KW"/>
</dbReference>
<dbReference type="InterPro" id="IPR027443">
    <property type="entry name" value="IPNS-like_sf"/>
</dbReference>
<keyword evidence="3" id="KW-0408">Iron</keyword>
<comment type="caution">
    <text evidence="5">The sequence shown here is derived from an EMBL/GenBank/DDBJ whole genome shotgun (WGS) entry which is preliminary data.</text>
</comment>
<keyword evidence="6" id="KW-1185">Reference proteome</keyword>
<proteinExistence type="predicted"/>
<dbReference type="InterPro" id="IPR050295">
    <property type="entry name" value="Plant_2OG-oxidoreductases"/>
</dbReference>
<dbReference type="OrthoDB" id="288590at2759"/>
<dbReference type="PANTHER" id="PTHR47991">
    <property type="entry name" value="OXOGLUTARATE/IRON-DEPENDENT DIOXYGENASE"/>
    <property type="match status" value="1"/>
</dbReference>
<protein>
    <submittedName>
        <fullName evidence="5">Oxoglutarate/iron-dependent dioxygenase</fullName>
    </submittedName>
</protein>
<evidence type="ECO:0000256" key="3">
    <source>
        <dbReference type="ARBA" id="ARBA00023004"/>
    </source>
</evidence>
<keyword evidence="1" id="KW-0479">Metal-binding</keyword>
<evidence type="ECO:0000313" key="5">
    <source>
        <dbReference type="EMBL" id="PON68557.1"/>
    </source>
</evidence>
<evidence type="ECO:0000313" key="6">
    <source>
        <dbReference type="Proteomes" id="UP000237105"/>
    </source>
</evidence>
<dbReference type="GO" id="GO:0031418">
    <property type="term" value="F:L-ascorbic acid binding"/>
    <property type="evidence" value="ECO:0007669"/>
    <property type="project" value="UniProtKB-KW"/>
</dbReference>
<accession>A0A2P5D5J6</accession>
<evidence type="ECO:0000256" key="1">
    <source>
        <dbReference type="ARBA" id="ARBA00022723"/>
    </source>
</evidence>
<dbReference type="InterPro" id="IPR044861">
    <property type="entry name" value="IPNS-like_FE2OG_OXY"/>
</dbReference>
<reference evidence="6" key="1">
    <citation type="submission" date="2016-06" db="EMBL/GenBank/DDBJ databases">
        <title>Parallel loss of symbiosis genes in relatives of nitrogen-fixing non-legume Parasponia.</title>
        <authorList>
            <person name="Van Velzen R."/>
            <person name="Holmer R."/>
            <person name="Bu F."/>
            <person name="Rutten L."/>
            <person name="Van Zeijl A."/>
            <person name="Liu W."/>
            <person name="Santuari L."/>
            <person name="Cao Q."/>
            <person name="Sharma T."/>
            <person name="Shen D."/>
            <person name="Roswanjaya Y."/>
            <person name="Wardhani T."/>
            <person name="Kalhor M.S."/>
            <person name="Jansen J."/>
            <person name="Van den Hoogen J."/>
            <person name="Gungor B."/>
            <person name="Hartog M."/>
            <person name="Hontelez J."/>
            <person name="Verver J."/>
            <person name="Yang W.-C."/>
            <person name="Schijlen E."/>
            <person name="Repin R."/>
            <person name="Schilthuizen M."/>
            <person name="Schranz E."/>
            <person name="Heidstra R."/>
            <person name="Miyata K."/>
            <person name="Fedorova E."/>
            <person name="Kohlen W."/>
            <person name="Bisseling T."/>
            <person name="Smit S."/>
            <person name="Geurts R."/>
        </authorList>
    </citation>
    <scope>NUCLEOTIDE SEQUENCE [LARGE SCALE GENOMIC DNA]</scope>
    <source>
        <strain evidence="6">cv. WU1-14</strain>
    </source>
</reference>
<dbReference type="Gene3D" id="2.60.120.330">
    <property type="entry name" value="B-lactam Antibiotic, Isopenicillin N Synthase, Chain"/>
    <property type="match status" value="1"/>
</dbReference>
<dbReference type="GO" id="GO:0051213">
    <property type="term" value="F:dioxygenase activity"/>
    <property type="evidence" value="ECO:0007669"/>
    <property type="project" value="UniProtKB-KW"/>
</dbReference>
<dbReference type="AlphaFoldDB" id="A0A2P5D5J6"/>
<dbReference type="Pfam" id="PF03171">
    <property type="entry name" value="2OG-FeII_Oxy"/>
    <property type="match status" value="1"/>
</dbReference>
<organism evidence="5 6">
    <name type="scientific">Parasponia andersonii</name>
    <name type="common">Sponia andersonii</name>
    <dbReference type="NCBI Taxonomy" id="3476"/>
    <lineage>
        <taxon>Eukaryota</taxon>
        <taxon>Viridiplantae</taxon>
        <taxon>Streptophyta</taxon>
        <taxon>Embryophyta</taxon>
        <taxon>Tracheophyta</taxon>
        <taxon>Spermatophyta</taxon>
        <taxon>Magnoliopsida</taxon>
        <taxon>eudicotyledons</taxon>
        <taxon>Gunneridae</taxon>
        <taxon>Pentapetalae</taxon>
        <taxon>rosids</taxon>
        <taxon>fabids</taxon>
        <taxon>Rosales</taxon>
        <taxon>Cannabaceae</taxon>
        <taxon>Parasponia</taxon>
    </lineage>
</organism>
<keyword evidence="5" id="KW-0560">Oxidoreductase</keyword>
<sequence>MASSLRLEENCFLEQYGEKAKQYARFHFYPICPGPNLVLGCKPYADGMAITLLLQDESVKGLQFLKDDQWFKAPIIPEAVVINIGDQAEIPSNGLFKSPVHIVVTG</sequence>
<name>A0A2P5D5J6_PARAD</name>
<feature type="domain" description="Isopenicillin N synthase-like Fe(2+) 2OG dioxygenase" evidence="4">
    <location>
        <begin position="25"/>
        <end position="104"/>
    </location>
</feature>
<keyword evidence="2" id="KW-0847">Vitamin C</keyword>
<evidence type="ECO:0000259" key="4">
    <source>
        <dbReference type="Pfam" id="PF03171"/>
    </source>
</evidence>
<keyword evidence="5" id="KW-0223">Dioxygenase</keyword>
<dbReference type="SUPFAM" id="SSF51197">
    <property type="entry name" value="Clavaminate synthase-like"/>
    <property type="match status" value="1"/>
</dbReference>
<evidence type="ECO:0000256" key="2">
    <source>
        <dbReference type="ARBA" id="ARBA00022896"/>
    </source>
</evidence>